<keyword evidence="2" id="KW-1185">Reference proteome</keyword>
<evidence type="ECO:0000313" key="2">
    <source>
        <dbReference type="Proteomes" id="UP001234178"/>
    </source>
</evidence>
<sequence>MTPAGCQLSGMRSGSSKPKFVFFLVQRWNVEETGGAVFDAYGKQQKPFPMGTLNKTPPTASVAFLSSPVQRLNAYTSQTLIEFDTLDGSVLCVWNYCRLLLCASILQLPHNS</sequence>
<reference evidence="1 2" key="1">
    <citation type="journal article" date="2023" name="Nucleic Acids Res.">
        <title>The hologenome of Daphnia magna reveals possible DNA methylation and microbiome-mediated evolution of the host genome.</title>
        <authorList>
            <person name="Chaturvedi A."/>
            <person name="Li X."/>
            <person name="Dhandapani V."/>
            <person name="Marshall H."/>
            <person name="Kissane S."/>
            <person name="Cuenca-Cambronero M."/>
            <person name="Asole G."/>
            <person name="Calvet F."/>
            <person name="Ruiz-Romero M."/>
            <person name="Marangio P."/>
            <person name="Guigo R."/>
            <person name="Rago D."/>
            <person name="Mirbahai L."/>
            <person name="Eastwood N."/>
            <person name="Colbourne J.K."/>
            <person name="Zhou J."/>
            <person name="Mallon E."/>
            <person name="Orsini L."/>
        </authorList>
    </citation>
    <scope>NUCLEOTIDE SEQUENCE [LARGE SCALE GENOMIC DNA]</scope>
    <source>
        <strain evidence="1">LRV0_1</strain>
    </source>
</reference>
<gene>
    <name evidence="1" type="ORF">OUZ56_022700</name>
</gene>
<accession>A0ABR0AX93</accession>
<name>A0ABR0AX93_9CRUS</name>
<comment type="caution">
    <text evidence="1">The sequence shown here is derived from an EMBL/GenBank/DDBJ whole genome shotgun (WGS) entry which is preliminary data.</text>
</comment>
<dbReference type="EMBL" id="JAOYFB010000039">
    <property type="protein sequence ID" value="KAK4029734.1"/>
    <property type="molecule type" value="Genomic_DNA"/>
</dbReference>
<organism evidence="1 2">
    <name type="scientific">Daphnia magna</name>
    <dbReference type="NCBI Taxonomy" id="35525"/>
    <lineage>
        <taxon>Eukaryota</taxon>
        <taxon>Metazoa</taxon>
        <taxon>Ecdysozoa</taxon>
        <taxon>Arthropoda</taxon>
        <taxon>Crustacea</taxon>
        <taxon>Branchiopoda</taxon>
        <taxon>Diplostraca</taxon>
        <taxon>Cladocera</taxon>
        <taxon>Anomopoda</taxon>
        <taxon>Daphniidae</taxon>
        <taxon>Daphnia</taxon>
    </lineage>
</organism>
<evidence type="ECO:0000313" key="1">
    <source>
        <dbReference type="EMBL" id="KAK4029734.1"/>
    </source>
</evidence>
<dbReference type="Proteomes" id="UP001234178">
    <property type="component" value="Unassembled WGS sequence"/>
</dbReference>
<proteinExistence type="predicted"/>
<protein>
    <submittedName>
        <fullName evidence="1">Uncharacterized protein</fullName>
    </submittedName>
</protein>